<evidence type="ECO:0000256" key="4">
    <source>
        <dbReference type="ARBA" id="ARBA00022741"/>
    </source>
</evidence>
<keyword evidence="6 8" id="KW-1133">Transmembrane helix</keyword>
<dbReference type="PROSITE" id="PS50893">
    <property type="entry name" value="ABC_TRANSPORTER_2"/>
    <property type="match status" value="1"/>
</dbReference>
<sequence>MTTSVPSAVSVHGLVKRYGDVLALDYFDLDVRQGEIFGLLGPNGSGKTTAINCILALLTYDAGQVGVFGSPMTPTSYALKRRIGVVPQEVAVFYELTVEENVDYFCSLYVPDRRTRTPMVDEAIAFVGLDDYRRFRPGKLSGGLLRRLNIACGIAHRPDLIFFDEPTVAVDPQSRNAILEGIMTLRDRGTTVVYTSHYMEEVEQICDRILIMDHGRHLALGTAEELKLMIDTGERITVQTLDLTPATLEQVDALPAVIAATYDGQQLDIRCRRGETNLIDILGVLERSGTNIGHLTSRPPSLNDVFLELTGTALRDSKERTMLTTFIAQIKTMLHRPAMIFWALAFPIILATMFHAMFQNIESSYSIEAQPIDIVRDDAWDGLTGAQDLVEALQDADTAVLKATQVPDADAALADLREGRAVGYLAARDGELAFVISDSAATTAESDGAVGITLSIISDAVARYNDTARLGEAVGRYAPEAFLDDSFTGQLGATAGLSEEIRLTRTAPDEPVRYQFALLGMACLMTMTLAIGAISESQPNLSTLGARRCLAPLPKWRILTAGFLAAWLVSACCMSLSFVVIRYVFSVGVAGREPFAFLGIGVATFMASSLGSLIGALPKLGVGSKVGISTGMTCLLSLFAGLYGQPAMQLGDMIQRELPLLADINPVRQVSQLFHDILYYDSLQPFVRTAALLAGMSIVFLAIAALMLRRQRYEHL</sequence>
<dbReference type="eggNOG" id="COG0842">
    <property type="taxonomic scope" value="Bacteria"/>
</dbReference>
<feature type="transmembrane region" description="Helical" evidence="8">
    <location>
        <begin position="556"/>
        <end position="583"/>
    </location>
</feature>
<dbReference type="AlphaFoldDB" id="A0A087ARV2"/>
<dbReference type="InterPro" id="IPR003593">
    <property type="entry name" value="AAA+_ATPase"/>
</dbReference>
<gene>
    <name evidence="10" type="ORF">BIGA_0015</name>
</gene>
<accession>A0A087ARV2</accession>
<comment type="caution">
    <text evidence="10">The sequence shown here is derived from an EMBL/GenBank/DDBJ whole genome shotgun (WGS) entry which is preliminary data.</text>
</comment>
<evidence type="ECO:0000313" key="10">
    <source>
        <dbReference type="EMBL" id="KFI61502.1"/>
    </source>
</evidence>
<feature type="domain" description="ABC transporter" evidence="9">
    <location>
        <begin position="9"/>
        <end position="239"/>
    </location>
</feature>
<keyword evidence="10" id="KW-0378">Hydrolase</keyword>
<dbReference type="Pfam" id="PF00005">
    <property type="entry name" value="ABC_tran"/>
    <property type="match status" value="1"/>
</dbReference>
<name>A0A087ARV2_9BIFI</name>
<keyword evidence="3 8" id="KW-0812">Transmembrane</keyword>
<evidence type="ECO:0000256" key="7">
    <source>
        <dbReference type="ARBA" id="ARBA00023136"/>
    </source>
</evidence>
<evidence type="ECO:0000256" key="3">
    <source>
        <dbReference type="ARBA" id="ARBA00022692"/>
    </source>
</evidence>
<keyword evidence="4" id="KW-0547">Nucleotide-binding</keyword>
<feature type="transmembrane region" description="Helical" evidence="8">
    <location>
        <begin position="686"/>
        <end position="708"/>
    </location>
</feature>
<proteinExistence type="predicted"/>
<dbReference type="GO" id="GO:0016887">
    <property type="term" value="F:ATP hydrolysis activity"/>
    <property type="evidence" value="ECO:0007669"/>
    <property type="project" value="InterPro"/>
</dbReference>
<keyword evidence="2" id="KW-0813">Transport</keyword>
<feature type="transmembrane region" description="Helical" evidence="8">
    <location>
        <begin position="626"/>
        <end position="644"/>
    </location>
</feature>
<dbReference type="eggNOG" id="COG1131">
    <property type="taxonomic scope" value="Bacteria"/>
</dbReference>
<evidence type="ECO:0000256" key="6">
    <source>
        <dbReference type="ARBA" id="ARBA00022989"/>
    </source>
</evidence>
<keyword evidence="5" id="KW-0067">ATP-binding</keyword>
<dbReference type="EMBL" id="JGYX01000001">
    <property type="protein sequence ID" value="KFI61502.1"/>
    <property type="molecule type" value="Genomic_DNA"/>
</dbReference>
<dbReference type="PANTHER" id="PTHR43582">
    <property type="entry name" value="LINEARMYCIN RESISTANCE ATP-BINDING PROTEIN LNRL"/>
    <property type="match status" value="1"/>
</dbReference>
<dbReference type="InterPro" id="IPR025302">
    <property type="entry name" value="DrrA1/2-like_C"/>
</dbReference>
<dbReference type="Gene3D" id="3.40.50.300">
    <property type="entry name" value="P-loop containing nucleotide triphosphate hydrolases"/>
    <property type="match status" value="1"/>
</dbReference>
<dbReference type="GO" id="GO:0140359">
    <property type="term" value="F:ABC-type transporter activity"/>
    <property type="evidence" value="ECO:0007669"/>
    <property type="project" value="InterPro"/>
</dbReference>
<evidence type="ECO:0000259" key="9">
    <source>
        <dbReference type="PROSITE" id="PS50893"/>
    </source>
</evidence>
<feature type="transmembrane region" description="Helical" evidence="8">
    <location>
        <begin position="339"/>
        <end position="358"/>
    </location>
</feature>
<dbReference type="GO" id="GO:0005524">
    <property type="term" value="F:ATP binding"/>
    <property type="evidence" value="ECO:0007669"/>
    <property type="project" value="UniProtKB-KW"/>
</dbReference>
<dbReference type="InterPro" id="IPR003439">
    <property type="entry name" value="ABC_transporter-like_ATP-bd"/>
</dbReference>
<dbReference type="InterPro" id="IPR027417">
    <property type="entry name" value="P-loop_NTPase"/>
</dbReference>
<dbReference type="InterPro" id="IPR013525">
    <property type="entry name" value="ABC2_TM"/>
</dbReference>
<dbReference type="OrthoDB" id="9804819at2"/>
<reference evidence="10 11" key="1">
    <citation type="submission" date="2014-03" db="EMBL/GenBank/DDBJ databases">
        <title>Genomics of Bifidobacteria.</title>
        <authorList>
            <person name="Ventura M."/>
            <person name="Milani C."/>
            <person name="Lugli G.A."/>
        </authorList>
    </citation>
    <scope>NUCLEOTIDE SEQUENCE [LARGE SCALE GENOMIC DNA]</scope>
    <source>
        <strain evidence="10 11">LMG 11586</strain>
    </source>
</reference>
<dbReference type="Proteomes" id="UP000029046">
    <property type="component" value="Unassembled WGS sequence"/>
</dbReference>
<dbReference type="EC" id="3.6.3.25" evidence="10"/>
<feature type="transmembrane region" description="Helical" evidence="8">
    <location>
        <begin position="595"/>
        <end position="614"/>
    </location>
</feature>
<organism evidence="10 11">
    <name type="scientific">Bifidobacterium pullorum subsp. gallinarum</name>
    <dbReference type="NCBI Taxonomy" id="78344"/>
    <lineage>
        <taxon>Bacteria</taxon>
        <taxon>Bacillati</taxon>
        <taxon>Actinomycetota</taxon>
        <taxon>Actinomycetes</taxon>
        <taxon>Bifidobacteriales</taxon>
        <taxon>Bifidobacteriaceae</taxon>
        <taxon>Bifidobacterium</taxon>
    </lineage>
</organism>
<comment type="subcellular location">
    <subcellularLocation>
        <location evidence="1">Membrane</location>
        <topology evidence="1">Multi-pass membrane protein</topology>
    </subcellularLocation>
</comment>
<keyword evidence="11" id="KW-1185">Reference proteome</keyword>
<evidence type="ECO:0000256" key="2">
    <source>
        <dbReference type="ARBA" id="ARBA00022448"/>
    </source>
</evidence>
<keyword evidence="7 8" id="KW-0472">Membrane</keyword>
<dbReference type="GO" id="GO:0016020">
    <property type="term" value="C:membrane"/>
    <property type="evidence" value="ECO:0007669"/>
    <property type="project" value="UniProtKB-SubCell"/>
</dbReference>
<dbReference type="SMART" id="SM00382">
    <property type="entry name" value="AAA"/>
    <property type="match status" value="1"/>
</dbReference>
<dbReference type="Pfam" id="PF13732">
    <property type="entry name" value="DrrA1-3_C"/>
    <property type="match status" value="1"/>
</dbReference>
<evidence type="ECO:0000256" key="8">
    <source>
        <dbReference type="SAM" id="Phobius"/>
    </source>
</evidence>
<dbReference type="SUPFAM" id="SSF52540">
    <property type="entry name" value="P-loop containing nucleoside triphosphate hydrolases"/>
    <property type="match status" value="1"/>
</dbReference>
<evidence type="ECO:0000313" key="11">
    <source>
        <dbReference type="Proteomes" id="UP000029046"/>
    </source>
</evidence>
<protein>
    <submittedName>
        <fullName evidence="10">Multidrug ABC transporter permease</fullName>
        <ecNumber evidence="10">3.6.3.25</ecNumber>
    </submittedName>
</protein>
<evidence type="ECO:0000256" key="1">
    <source>
        <dbReference type="ARBA" id="ARBA00004141"/>
    </source>
</evidence>
<dbReference type="Pfam" id="PF12698">
    <property type="entry name" value="ABC2_membrane_3"/>
    <property type="match status" value="1"/>
</dbReference>
<dbReference type="PANTHER" id="PTHR43582:SF2">
    <property type="entry name" value="LINEARMYCIN RESISTANCE ATP-BINDING PROTEIN LNRL"/>
    <property type="match status" value="1"/>
</dbReference>
<dbReference type="CDD" id="cd03230">
    <property type="entry name" value="ABC_DR_subfamily_A"/>
    <property type="match status" value="1"/>
</dbReference>
<evidence type="ECO:0000256" key="5">
    <source>
        <dbReference type="ARBA" id="ARBA00022840"/>
    </source>
</evidence>